<dbReference type="RefSeq" id="WP_243918068.1">
    <property type="nucleotide sequence ID" value="NZ_JALHLG010000005.1"/>
</dbReference>
<feature type="transmembrane region" description="Helical" evidence="2">
    <location>
        <begin position="20"/>
        <end position="38"/>
    </location>
</feature>
<keyword evidence="2" id="KW-0472">Membrane</keyword>
<dbReference type="EMBL" id="JALHLG010000005">
    <property type="protein sequence ID" value="MCJ2185928.1"/>
    <property type="molecule type" value="Genomic_DNA"/>
</dbReference>
<gene>
    <name evidence="3" type="ORF">MTR66_03755</name>
</gene>
<sequence length="218" mass="23554">MRALKAVLRRLRRDTRGISLVELAVAMPVMLSLGLYGTEVAYMTVVNMEVSQIAISVADNASRLGQTDNTSVMPTVNETQIDSVMAGALVEGNSFDFNAHGRIILSSLEMNKDTRQQYIHWQRCSGDLGVGSAYGTAGTTLAGMGPAAHLIKAPDSSTAVMFVEVYYNYQPLFGNVFVKNTMFHREATFIVRDNRNLTPNGSPDGITAGSSAPKSHCS</sequence>
<keyword evidence="2" id="KW-0812">Transmembrane</keyword>
<accession>A0ABT0BM51</accession>
<evidence type="ECO:0000256" key="1">
    <source>
        <dbReference type="SAM" id="MobiDB-lite"/>
    </source>
</evidence>
<organism evidence="3 4">
    <name type="scientific">Novosphingobium beihaiensis</name>
    <dbReference type="NCBI Taxonomy" id="2930389"/>
    <lineage>
        <taxon>Bacteria</taxon>
        <taxon>Pseudomonadati</taxon>
        <taxon>Pseudomonadota</taxon>
        <taxon>Alphaproteobacteria</taxon>
        <taxon>Sphingomonadales</taxon>
        <taxon>Sphingomonadaceae</taxon>
        <taxon>Novosphingobium</taxon>
    </lineage>
</organism>
<evidence type="ECO:0000313" key="4">
    <source>
        <dbReference type="Proteomes" id="UP001202281"/>
    </source>
</evidence>
<reference evidence="3 4" key="1">
    <citation type="submission" date="2022-04" db="EMBL/GenBank/DDBJ databases">
        <title>Identification of a novel bacterium isolated from mangrove sediments.</title>
        <authorList>
            <person name="Pan X."/>
        </authorList>
    </citation>
    <scope>NUCLEOTIDE SEQUENCE [LARGE SCALE GENOMIC DNA]</scope>
    <source>
        <strain evidence="3 4">B2638</strain>
    </source>
</reference>
<dbReference type="Proteomes" id="UP001202281">
    <property type="component" value="Unassembled WGS sequence"/>
</dbReference>
<comment type="caution">
    <text evidence="3">The sequence shown here is derived from an EMBL/GenBank/DDBJ whole genome shotgun (WGS) entry which is preliminary data.</text>
</comment>
<evidence type="ECO:0000313" key="3">
    <source>
        <dbReference type="EMBL" id="MCJ2185928.1"/>
    </source>
</evidence>
<keyword evidence="2" id="KW-1133">Transmembrane helix</keyword>
<feature type="region of interest" description="Disordered" evidence="1">
    <location>
        <begin position="194"/>
        <end position="218"/>
    </location>
</feature>
<evidence type="ECO:0000256" key="2">
    <source>
        <dbReference type="SAM" id="Phobius"/>
    </source>
</evidence>
<name>A0ABT0BM51_9SPHN</name>
<protein>
    <submittedName>
        <fullName evidence="3">Pilus assembly protein TadE</fullName>
    </submittedName>
</protein>
<keyword evidence="4" id="KW-1185">Reference proteome</keyword>
<proteinExistence type="predicted"/>
<feature type="compositionally biased region" description="Polar residues" evidence="1">
    <location>
        <begin position="208"/>
        <end position="218"/>
    </location>
</feature>